<keyword evidence="2" id="KW-1185">Reference proteome</keyword>
<dbReference type="EMBL" id="QBKA01000002">
    <property type="protein sequence ID" value="RDC60893.1"/>
    <property type="molecule type" value="Genomic_DNA"/>
</dbReference>
<name>A0A369Q7N9_9SPHN</name>
<dbReference type="Proteomes" id="UP000253727">
    <property type="component" value="Unassembled WGS sequence"/>
</dbReference>
<evidence type="ECO:0000313" key="2">
    <source>
        <dbReference type="Proteomes" id="UP000253727"/>
    </source>
</evidence>
<organism evidence="1 2">
    <name type="scientific">Alteripontixanthobacter maritimus</name>
    <dbReference type="NCBI Taxonomy" id="2161824"/>
    <lineage>
        <taxon>Bacteria</taxon>
        <taxon>Pseudomonadati</taxon>
        <taxon>Pseudomonadota</taxon>
        <taxon>Alphaproteobacteria</taxon>
        <taxon>Sphingomonadales</taxon>
        <taxon>Erythrobacteraceae</taxon>
        <taxon>Alteripontixanthobacter</taxon>
    </lineage>
</organism>
<dbReference type="AlphaFoldDB" id="A0A369Q7N9"/>
<comment type="caution">
    <text evidence="1">The sequence shown here is derived from an EMBL/GenBank/DDBJ whole genome shotgun (WGS) entry which is preliminary data.</text>
</comment>
<gene>
    <name evidence="1" type="ORF">HME9302_02109</name>
</gene>
<accession>A0A369Q7N9</accession>
<sequence>MLNQSQSGETDAPMDHIIHENDSAARREAELIKLMQVLIRTDPTDFYKGYEIEASPFKFSILLFDGQIKSITCESEAVIYLCEAIIDSVKCGIEIAKGPPNFAVSESD</sequence>
<proteinExistence type="predicted"/>
<protein>
    <submittedName>
        <fullName evidence="1">Uncharacterized protein</fullName>
    </submittedName>
</protein>
<evidence type="ECO:0000313" key="1">
    <source>
        <dbReference type="EMBL" id="RDC60893.1"/>
    </source>
</evidence>
<reference evidence="1 2" key="1">
    <citation type="submission" date="2018-04" db="EMBL/GenBank/DDBJ databases">
        <title>Altererythrobacter sp. HME9302 genome sequencing and assembly.</title>
        <authorList>
            <person name="Kang H."/>
            <person name="Kim H."/>
            <person name="Joh K."/>
        </authorList>
    </citation>
    <scope>NUCLEOTIDE SEQUENCE [LARGE SCALE GENOMIC DNA]</scope>
    <source>
        <strain evidence="1 2">HME9302</strain>
    </source>
</reference>